<dbReference type="PROSITE" id="PS51257">
    <property type="entry name" value="PROKAR_LIPOPROTEIN"/>
    <property type="match status" value="1"/>
</dbReference>
<dbReference type="Pfam" id="PF14322">
    <property type="entry name" value="SusD-like_3"/>
    <property type="match status" value="1"/>
</dbReference>
<protein>
    <submittedName>
        <fullName evidence="9">RagB/SusD family nutrient uptake outer membrane protein</fullName>
    </submittedName>
</protein>
<dbReference type="InterPro" id="IPR033985">
    <property type="entry name" value="SusD-like_N"/>
</dbReference>
<gene>
    <name evidence="9" type="ORF">F1644_07780</name>
</gene>
<keyword evidence="4" id="KW-0472">Membrane</keyword>
<evidence type="ECO:0000259" key="8">
    <source>
        <dbReference type="Pfam" id="PF14322"/>
    </source>
</evidence>
<dbReference type="Gene3D" id="1.25.40.390">
    <property type="match status" value="1"/>
</dbReference>
<comment type="subcellular location">
    <subcellularLocation>
        <location evidence="1">Cell outer membrane</location>
    </subcellularLocation>
</comment>
<evidence type="ECO:0000256" key="3">
    <source>
        <dbReference type="ARBA" id="ARBA00022729"/>
    </source>
</evidence>
<evidence type="ECO:0000256" key="6">
    <source>
        <dbReference type="SAM" id="SignalP"/>
    </source>
</evidence>
<feature type="domain" description="SusD-like N-terminal" evidence="8">
    <location>
        <begin position="88"/>
        <end position="210"/>
    </location>
</feature>
<reference evidence="9 10" key="1">
    <citation type="submission" date="2019-09" db="EMBL/GenBank/DDBJ databases">
        <title>Butyricimonas paravirosa DSM 105722 (=214-4 = JCM 18677 = CCUG 65563).</title>
        <authorList>
            <person name="Le Roy T."/>
            <person name="Cani P.D."/>
        </authorList>
    </citation>
    <scope>NUCLEOTIDE SEQUENCE [LARGE SCALE GENOMIC DNA]</scope>
    <source>
        <strain evidence="9 10">DSM 105722</strain>
    </source>
</reference>
<accession>A0ABZ0FUR3</accession>
<feature type="signal peptide" evidence="6">
    <location>
        <begin position="1"/>
        <end position="21"/>
    </location>
</feature>
<evidence type="ECO:0000256" key="1">
    <source>
        <dbReference type="ARBA" id="ARBA00004442"/>
    </source>
</evidence>
<feature type="domain" description="RagB/SusD" evidence="7">
    <location>
        <begin position="381"/>
        <end position="495"/>
    </location>
</feature>
<keyword evidence="5" id="KW-0998">Cell outer membrane</keyword>
<dbReference type="EMBL" id="CP043839">
    <property type="protein sequence ID" value="WOF12172.1"/>
    <property type="molecule type" value="Genomic_DNA"/>
</dbReference>
<dbReference type="InterPro" id="IPR011990">
    <property type="entry name" value="TPR-like_helical_dom_sf"/>
</dbReference>
<keyword evidence="10" id="KW-1185">Reference proteome</keyword>
<keyword evidence="3 6" id="KW-0732">Signal</keyword>
<dbReference type="SUPFAM" id="SSF48452">
    <property type="entry name" value="TPR-like"/>
    <property type="match status" value="1"/>
</dbReference>
<dbReference type="Pfam" id="PF07980">
    <property type="entry name" value="SusD_RagB"/>
    <property type="match status" value="1"/>
</dbReference>
<evidence type="ECO:0000256" key="5">
    <source>
        <dbReference type="ARBA" id="ARBA00023237"/>
    </source>
</evidence>
<dbReference type="InterPro" id="IPR012944">
    <property type="entry name" value="SusD_RagB_dom"/>
</dbReference>
<evidence type="ECO:0000256" key="4">
    <source>
        <dbReference type="ARBA" id="ARBA00023136"/>
    </source>
</evidence>
<organism evidence="9 10">
    <name type="scientific">Butyricimonas paravirosa</name>
    <dbReference type="NCBI Taxonomy" id="1472417"/>
    <lineage>
        <taxon>Bacteria</taxon>
        <taxon>Pseudomonadati</taxon>
        <taxon>Bacteroidota</taxon>
        <taxon>Bacteroidia</taxon>
        <taxon>Bacteroidales</taxon>
        <taxon>Odoribacteraceae</taxon>
        <taxon>Butyricimonas</taxon>
    </lineage>
</organism>
<comment type="similarity">
    <text evidence="2">Belongs to the SusD family.</text>
</comment>
<feature type="chain" id="PRO_5045819999" evidence="6">
    <location>
        <begin position="22"/>
        <end position="510"/>
    </location>
</feature>
<proteinExistence type="inferred from homology"/>
<evidence type="ECO:0000313" key="10">
    <source>
        <dbReference type="Proteomes" id="UP001302374"/>
    </source>
</evidence>
<evidence type="ECO:0000259" key="7">
    <source>
        <dbReference type="Pfam" id="PF07980"/>
    </source>
</evidence>
<evidence type="ECO:0000256" key="2">
    <source>
        <dbReference type="ARBA" id="ARBA00006275"/>
    </source>
</evidence>
<sequence length="510" mass="58203">MMKAICKYILVVILMTMAISCDDFLETTSQDLIVPKTVEHYKELLQGEGYFKEFLAKSVFALYMTDDVEYFDAVAGGSWGGFGDSNFESYGDSYKWETEIENDVMTDRCYQYLYKQILVANTCISALDEMEGTDAEKKILSGQAHFTRAFGYFLLANFYAQAYNEAQATDPCVPLVLDPTPTMEKFPRATMEEVWGRIKSDVEEAISSLEKANISGIYEINYGAALILGVRVALFMEDFDLVIEYGEKVLKINSSLYDITDKPVSTGTSSPTSSNFQDKFIYPANNPEIMWLYDNGEKESHYDVFYVGGILAGDCISISSAASNSIVSMFDYQIVETEGGNVIEGDKRFTYWIIAPSASYYPYVPIKYDHYNIVGEDYQSSFRTGEVYISLAEAYARKTNPEIDKVLEYLNALRSHRIKPYTSLNSGDFASVDALIKFVWDERRRELCFEEHHRWWDLRRTGQPALSHTWMGGEVYKLKEKDPAYVINFPQLEREFNSALNNARPIRLPE</sequence>
<name>A0ABZ0FUR3_9BACT</name>
<evidence type="ECO:0000313" key="9">
    <source>
        <dbReference type="EMBL" id="WOF12172.1"/>
    </source>
</evidence>
<dbReference type="GeneID" id="86891184"/>
<dbReference type="Proteomes" id="UP001302374">
    <property type="component" value="Chromosome"/>
</dbReference>
<dbReference type="RefSeq" id="WP_118305683.1">
    <property type="nucleotide sequence ID" value="NZ_CP043839.1"/>
</dbReference>